<dbReference type="AlphaFoldDB" id="M3INR3"/>
<reference evidence="2 3" key="1">
    <citation type="submission" date="2013-02" db="EMBL/GenBank/DDBJ databases">
        <authorList>
            <person name="Harkins D.M."/>
            <person name="Durkin A.S."/>
            <person name="Brinkac L.M."/>
            <person name="Haft D.H."/>
            <person name="Selengut J.D."/>
            <person name="Sanka R."/>
            <person name="DePew J."/>
            <person name="Purushe J."/>
            <person name="Tulsiani S.M."/>
            <person name="Graham G.C."/>
            <person name="Burns M.-A."/>
            <person name="Dohnt M.F."/>
            <person name="Smythe L.D."/>
            <person name="McKay D.B."/>
            <person name="Craig S.B."/>
            <person name="Vinetz J.M."/>
            <person name="Sutton G.G."/>
            <person name="Nierman W.C."/>
            <person name="Fouts D.E."/>
        </authorList>
    </citation>
    <scope>NUCLEOTIDE SEQUENCE [LARGE SCALE GENOMIC DNA]</scope>
    <source>
        <strain evidence="2 3">LT2050</strain>
    </source>
</reference>
<accession>M3INR3</accession>
<dbReference type="PANTHER" id="PTHR20935">
    <property type="entry name" value="PHOSPHOGLYCERATE MUTASE-RELATED"/>
    <property type="match status" value="1"/>
</dbReference>
<evidence type="ECO:0000313" key="2">
    <source>
        <dbReference type="EMBL" id="EMG22828.1"/>
    </source>
</evidence>
<dbReference type="GO" id="GO:0101006">
    <property type="term" value="F:protein histidine phosphatase activity"/>
    <property type="evidence" value="ECO:0007669"/>
    <property type="project" value="InterPro"/>
</dbReference>
<dbReference type="SUPFAM" id="SSF53254">
    <property type="entry name" value="Phosphoglycerate mutase-like"/>
    <property type="match status" value="1"/>
</dbReference>
<comment type="caution">
    <text evidence="2">The sequence shown here is derived from an EMBL/GenBank/DDBJ whole genome shotgun (WGS) entry which is preliminary data.</text>
</comment>
<dbReference type="Pfam" id="PF00300">
    <property type="entry name" value="His_Phos_1"/>
    <property type="match status" value="1"/>
</dbReference>
<dbReference type="InterPro" id="IPR051021">
    <property type="entry name" value="Mito_Ser/Thr_phosphatase"/>
</dbReference>
<organism evidence="2 3">
    <name type="scientific">Leptospira interrogans serovar Copenhageni str. LT2050</name>
    <dbReference type="NCBI Taxonomy" id="1001598"/>
    <lineage>
        <taxon>Bacteria</taxon>
        <taxon>Pseudomonadati</taxon>
        <taxon>Spirochaetota</taxon>
        <taxon>Spirochaetia</taxon>
        <taxon>Leptospirales</taxon>
        <taxon>Leptospiraceae</taxon>
        <taxon>Leptospira</taxon>
    </lineage>
</organism>
<dbReference type="Proteomes" id="UP000011778">
    <property type="component" value="Unassembled WGS sequence"/>
</dbReference>
<keyword evidence="1" id="KW-0378">Hydrolase</keyword>
<sequence>MKIIIARHGEAETTSLDGTDRSRPLTAKGEADVRKMGNFFKTGFKITKIYHSPYERTKNTAKIYTDILQPEQETESLNYLEAGQDMSRVCPMIREYSNSDTILLVGHSPDVSIFAEKLLGISGVGKSFLFLQVPHLQSMFQEKNSTTVKSFGLFVRTFFVNFFCFRNHNRVVKKFHSCRLTKMFQSTIL</sequence>
<dbReference type="CDD" id="cd07067">
    <property type="entry name" value="HP_PGM_like"/>
    <property type="match status" value="1"/>
</dbReference>
<dbReference type="EMBL" id="AFMD02000170">
    <property type="protein sequence ID" value="EMG22828.1"/>
    <property type="molecule type" value="Genomic_DNA"/>
</dbReference>
<gene>
    <name evidence="2" type="primary">sixA</name>
    <name evidence="2" type="ORF">LEP1GSC150_4588</name>
</gene>
<evidence type="ECO:0000313" key="3">
    <source>
        <dbReference type="Proteomes" id="UP000011778"/>
    </source>
</evidence>
<dbReference type="Gene3D" id="3.40.50.1240">
    <property type="entry name" value="Phosphoglycerate mutase-like"/>
    <property type="match status" value="1"/>
</dbReference>
<dbReference type="InterPro" id="IPR004449">
    <property type="entry name" value="SixA"/>
</dbReference>
<dbReference type="InterPro" id="IPR013078">
    <property type="entry name" value="His_Pase_superF_clade-1"/>
</dbReference>
<proteinExistence type="predicted"/>
<dbReference type="NCBIfam" id="TIGR00249">
    <property type="entry name" value="sixA"/>
    <property type="match status" value="1"/>
</dbReference>
<evidence type="ECO:0000256" key="1">
    <source>
        <dbReference type="ARBA" id="ARBA00022801"/>
    </source>
</evidence>
<dbReference type="InterPro" id="IPR029033">
    <property type="entry name" value="His_PPase_superfam"/>
</dbReference>
<name>M3INR3_LEPIT</name>
<protein>
    <submittedName>
        <fullName evidence="2">Phosphohistidine phosphatase SixA</fullName>
    </submittedName>
</protein>
<dbReference type="GO" id="GO:0005737">
    <property type="term" value="C:cytoplasm"/>
    <property type="evidence" value="ECO:0007669"/>
    <property type="project" value="InterPro"/>
</dbReference>